<evidence type="ECO:0000313" key="1">
    <source>
        <dbReference type="EMBL" id="HGZ79454.1"/>
    </source>
</evidence>
<dbReference type="EMBL" id="DTKQ01000042">
    <property type="protein sequence ID" value="HGZ79454.1"/>
    <property type="molecule type" value="Genomic_DNA"/>
</dbReference>
<organism evidence="1">
    <name type="scientific">Pseudothermotoga hypogea</name>
    <dbReference type="NCBI Taxonomy" id="57487"/>
    <lineage>
        <taxon>Bacteria</taxon>
        <taxon>Thermotogati</taxon>
        <taxon>Thermotogota</taxon>
        <taxon>Thermotogae</taxon>
        <taxon>Thermotogales</taxon>
        <taxon>Thermotogaceae</taxon>
        <taxon>Pseudothermotoga</taxon>
    </lineage>
</organism>
<dbReference type="AlphaFoldDB" id="A0A832I910"/>
<gene>
    <name evidence="1" type="ORF">ENW55_05685</name>
</gene>
<protein>
    <submittedName>
        <fullName evidence="1">Uncharacterized protein</fullName>
    </submittedName>
</protein>
<comment type="caution">
    <text evidence="1">The sequence shown here is derived from an EMBL/GenBank/DDBJ whole genome shotgun (WGS) entry which is preliminary data.</text>
</comment>
<reference evidence="1" key="1">
    <citation type="journal article" date="2020" name="mSystems">
        <title>Genome- and Community-Level Interaction Insights into Carbon Utilization and Element Cycling Functions of Hydrothermarchaeota in Hydrothermal Sediment.</title>
        <authorList>
            <person name="Zhou Z."/>
            <person name="Liu Y."/>
            <person name="Xu W."/>
            <person name="Pan J."/>
            <person name="Luo Z.H."/>
            <person name="Li M."/>
        </authorList>
    </citation>
    <scope>NUCLEOTIDE SEQUENCE [LARGE SCALE GENOMIC DNA]</scope>
    <source>
        <strain evidence="1">SpSt-86</strain>
    </source>
</reference>
<name>A0A832I910_9THEM</name>
<sequence length="224" mass="25672">MRYRTMKWDKKKMCEILSNTSFVLIKPRDYGSVVAIECNPAVRPGGYGSEPVRHSYGNFKLKESSYALWLCHKGKLERLAHGHSHDKQSASVIATFVARVIGYANMMNWKIDSVKLAWGSYTAGVYLALFHEDKVHLFEMTYTFGETKYQEERLIGFAVKYLGHGIGSYDDNTLVVFLADRSIAIQLKPREACGKVIENELITIHHVLSMKKIKLKHEKVQKQR</sequence>
<proteinExistence type="predicted"/>
<accession>A0A832I910</accession>